<feature type="domain" description="Glycosyltransferase subfamily 4-like N-terminal" evidence="2">
    <location>
        <begin position="13"/>
        <end position="170"/>
    </location>
</feature>
<reference evidence="3" key="1">
    <citation type="submission" date="2022-10" db="EMBL/GenBank/DDBJ databases">
        <authorList>
            <person name="Yu W.X."/>
        </authorList>
    </citation>
    <scope>NUCLEOTIDE SEQUENCE</scope>
    <source>
        <strain evidence="3">D04</strain>
    </source>
</reference>
<proteinExistence type="predicted"/>
<feature type="domain" description="Glycosyl transferase family 1" evidence="1">
    <location>
        <begin position="178"/>
        <end position="332"/>
    </location>
</feature>
<dbReference type="Pfam" id="PF13439">
    <property type="entry name" value="Glyco_transf_4"/>
    <property type="match status" value="1"/>
</dbReference>
<dbReference type="GO" id="GO:0016757">
    <property type="term" value="F:glycosyltransferase activity"/>
    <property type="evidence" value="ECO:0007669"/>
    <property type="project" value="UniProtKB-KW"/>
</dbReference>
<dbReference type="PANTHER" id="PTHR12526:SF630">
    <property type="entry name" value="GLYCOSYLTRANSFERASE"/>
    <property type="match status" value="1"/>
</dbReference>
<keyword evidence="3" id="KW-0328">Glycosyltransferase</keyword>
<name>A0AAE3SI08_9BACT</name>
<organism evidence="3 4">
    <name type="scientific">Plebeiibacterium marinum</name>
    <dbReference type="NCBI Taxonomy" id="2992111"/>
    <lineage>
        <taxon>Bacteria</taxon>
        <taxon>Pseudomonadati</taxon>
        <taxon>Bacteroidota</taxon>
        <taxon>Bacteroidia</taxon>
        <taxon>Marinilabiliales</taxon>
        <taxon>Marinilabiliaceae</taxon>
        <taxon>Plebeiibacterium</taxon>
    </lineage>
</organism>
<sequence length="362" mass="40874">MKILIVLPKLTCGGTERSAAELANYMAGCGGDVSIVLMYNKPKFYELHPKVKLIEPNINQSKISKYLYIFFVLYFLRSQFKRSKPDVIFCLGYIALSLFSSLGLKSKVVVSFRSSPTRVRYPNNRLLNKIYKIAHYLMRIRVDGVIAQTKMAASVFGKKYSAPVEVIPNFLRKINKIEAERENQIINVGHCAFEKGQKYLIQSFAKLNAPDWKLVIVGDGPLKDELKLLASELGVADRVVFAGYQKNVDLFLSKSKIFAFTSIIEGYPNALIEAMAIPLPPVSFDCEAGPSDIIQNGINGYLVKVKDVEEFASKLQMLIDNEELRKSLQNKALQIRVANDLKIIAVKYLDFFDFIYKGRGKK</sequence>
<gene>
    <name evidence="3" type="ORF">OM074_00825</name>
</gene>
<dbReference type="Gene3D" id="3.40.50.2000">
    <property type="entry name" value="Glycogen Phosphorylase B"/>
    <property type="match status" value="2"/>
</dbReference>
<dbReference type="Pfam" id="PF00534">
    <property type="entry name" value="Glycos_transf_1"/>
    <property type="match status" value="1"/>
</dbReference>
<evidence type="ECO:0000259" key="1">
    <source>
        <dbReference type="Pfam" id="PF00534"/>
    </source>
</evidence>
<comment type="caution">
    <text evidence="3">The sequence shown here is derived from an EMBL/GenBank/DDBJ whole genome shotgun (WGS) entry which is preliminary data.</text>
</comment>
<evidence type="ECO:0000313" key="3">
    <source>
        <dbReference type="EMBL" id="MCW3804142.1"/>
    </source>
</evidence>
<dbReference type="RefSeq" id="WP_301197365.1">
    <property type="nucleotide sequence ID" value="NZ_JAPDPI010000001.1"/>
</dbReference>
<dbReference type="PANTHER" id="PTHR12526">
    <property type="entry name" value="GLYCOSYLTRANSFERASE"/>
    <property type="match status" value="1"/>
</dbReference>
<dbReference type="EMBL" id="JAPDPI010000001">
    <property type="protein sequence ID" value="MCW3804142.1"/>
    <property type="molecule type" value="Genomic_DNA"/>
</dbReference>
<evidence type="ECO:0000313" key="4">
    <source>
        <dbReference type="Proteomes" id="UP001207408"/>
    </source>
</evidence>
<dbReference type="InterPro" id="IPR028098">
    <property type="entry name" value="Glyco_trans_4-like_N"/>
</dbReference>
<dbReference type="EC" id="2.4.-.-" evidence="3"/>
<evidence type="ECO:0000259" key="2">
    <source>
        <dbReference type="Pfam" id="PF13439"/>
    </source>
</evidence>
<dbReference type="AlphaFoldDB" id="A0AAE3SI08"/>
<keyword evidence="4" id="KW-1185">Reference proteome</keyword>
<dbReference type="SUPFAM" id="SSF53756">
    <property type="entry name" value="UDP-Glycosyltransferase/glycogen phosphorylase"/>
    <property type="match status" value="1"/>
</dbReference>
<keyword evidence="3" id="KW-0808">Transferase</keyword>
<dbReference type="Proteomes" id="UP001207408">
    <property type="component" value="Unassembled WGS sequence"/>
</dbReference>
<protein>
    <submittedName>
        <fullName evidence="3">Glycosyltransferase</fullName>
        <ecNumber evidence="3">2.4.-.-</ecNumber>
    </submittedName>
</protein>
<dbReference type="InterPro" id="IPR001296">
    <property type="entry name" value="Glyco_trans_1"/>
</dbReference>
<accession>A0AAE3SI08</accession>